<dbReference type="PROSITE" id="PS00421">
    <property type="entry name" value="TM4_1"/>
    <property type="match status" value="1"/>
</dbReference>
<dbReference type="EMBL" id="JAHRIN010059154">
    <property type="protein sequence ID" value="MEQ2211790.1"/>
    <property type="molecule type" value="Genomic_DNA"/>
</dbReference>
<keyword evidence="5 6" id="KW-0472">Membrane</keyword>
<accession>A0ABV0RUU6</accession>
<evidence type="ECO:0000256" key="2">
    <source>
        <dbReference type="ARBA" id="ARBA00006840"/>
    </source>
</evidence>
<comment type="subcellular location">
    <subcellularLocation>
        <location evidence="1">Membrane</location>
        <topology evidence="1">Multi-pass membrane protein</topology>
    </subcellularLocation>
</comment>
<sequence length="133" mass="14539">MQLAGVAILGLGVWVTVDSDSLLGLLDGVENLPDEVFRLAYVGYIMIGVGTALLVIGFLGCCGAIMENRCMLLTVGNLYSYHTYEEDEFTWCNEKYSVPGCFVKLVDWLEENSVIIAGVAMGIAALEVHYYTI</sequence>
<dbReference type="PANTHER" id="PTHR19282:SF534">
    <property type="entry name" value="TETRASPANIN FAMILY-RELATED"/>
    <property type="match status" value="1"/>
</dbReference>
<evidence type="ECO:0000256" key="4">
    <source>
        <dbReference type="ARBA" id="ARBA00022989"/>
    </source>
</evidence>
<gene>
    <name evidence="7" type="ORF">XENOCAPTIV_016333</name>
</gene>
<proteinExistence type="inferred from homology"/>
<organism evidence="7 8">
    <name type="scientific">Xenoophorus captivus</name>
    <dbReference type="NCBI Taxonomy" id="1517983"/>
    <lineage>
        <taxon>Eukaryota</taxon>
        <taxon>Metazoa</taxon>
        <taxon>Chordata</taxon>
        <taxon>Craniata</taxon>
        <taxon>Vertebrata</taxon>
        <taxon>Euteleostomi</taxon>
        <taxon>Actinopterygii</taxon>
        <taxon>Neopterygii</taxon>
        <taxon>Teleostei</taxon>
        <taxon>Neoteleostei</taxon>
        <taxon>Acanthomorphata</taxon>
        <taxon>Ovalentaria</taxon>
        <taxon>Atherinomorphae</taxon>
        <taxon>Cyprinodontiformes</taxon>
        <taxon>Goodeidae</taxon>
        <taxon>Xenoophorus</taxon>
    </lineage>
</organism>
<evidence type="ECO:0000313" key="8">
    <source>
        <dbReference type="Proteomes" id="UP001434883"/>
    </source>
</evidence>
<evidence type="ECO:0000256" key="6">
    <source>
        <dbReference type="SAM" id="Phobius"/>
    </source>
</evidence>
<reference evidence="7 8" key="1">
    <citation type="submission" date="2021-06" db="EMBL/GenBank/DDBJ databases">
        <authorList>
            <person name="Palmer J.M."/>
        </authorList>
    </citation>
    <scope>NUCLEOTIDE SEQUENCE [LARGE SCALE GENOMIC DNA]</scope>
    <source>
        <strain evidence="7 8">XC_2019</strain>
        <tissue evidence="7">Muscle</tissue>
    </source>
</reference>
<keyword evidence="8" id="KW-1185">Reference proteome</keyword>
<dbReference type="InterPro" id="IPR018499">
    <property type="entry name" value="Tetraspanin/Peripherin"/>
</dbReference>
<comment type="caution">
    <text evidence="7">The sequence shown here is derived from an EMBL/GenBank/DDBJ whole genome shotgun (WGS) entry which is preliminary data.</text>
</comment>
<dbReference type="PANTHER" id="PTHR19282">
    <property type="entry name" value="TETRASPANIN"/>
    <property type="match status" value="1"/>
</dbReference>
<evidence type="ECO:0000256" key="5">
    <source>
        <dbReference type="ARBA" id="ARBA00023136"/>
    </source>
</evidence>
<keyword evidence="3 6" id="KW-0812">Transmembrane</keyword>
<evidence type="ECO:0000256" key="3">
    <source>
        <dbReference type="ARBA" id="ARBA00022692"/>
    </source>
</evidence>
<dbReference type="Proteomes" id="UP001434883">
    <property type="component" value="Unassembled WGS sequence"/>
</dbReference>
<evidence type="ECO:0000313" key="7">
    <source>
        <dbReference type="EMBL" id="MEQ2211790.1"/>
    </source>
</evidence>
<protein>
    <recommendedName>
        <fullName evidence="9">Tetraspanin</fullName>
    </recommendedName>
</protein>
<dbReference type="InterPro" id="IPR018503">
    <property type="entry name" value="Tetraspanin_CS"/>
</dbReference>
<feature type="transmembrane region" description="Helical" evidence="6">
    <location>
        <begin position="43"/>
        <end position="66"/>
    </location>
</feature>
<keyword evidence="4 6" id="KW-1133">Transmembrane helix</keyword>
<name>A0ABV0RUU6_9TELE</name>
<comment type="similarity">
    <text evidence="2">Belongs to the tetraspanin (TM4SF) family.</text>
</comment>
<dbReference type="Pfam" id="PF00335">
    <property type="entry name" value="Tetraspanin"/>
    <property type="match status" value="1"/>
</dbReference>
<evidence type="ECO:0008006" key="9">
    <source>
        <dbReference type="Google" id="ProtNLM"/>
    </source>
</evidence>
<evidence type="ECO:0000256" key="1">
    <source>
        <dbReference type="ARBA" id="ARBA00004141"/>
    </source>
</evidence>